<dbReference type="InterPro" id="IPR036864">
    <property type="entry name" value="Zn2-C6_fun-type_DNA-bd_sf"/>
</dbReference>
<evidence type="ECO:0000256" key="5">
    <source>
        <dbReference type="ARBA" id="ARBA00023125"/>
    </source>
</evidence>
<protein>
    <submittedName>
        <fullName evidence="10">NIT-4 pathway-specific regulatory protein nit-4</fullName>
    </submittedName>
</protein>
<evidence type="ECO:0000256" key="4">
    <source>
        <dbReference type="ARBA" id="ARBA00023015"/>
    </source>
</evidence>
<reference evidence="11" key="1">
    <citation type="journal article" date="2016" name="Genome Biol. Evol.">
        <title>Comparative 'omics' of the Fusarium fujikuroi species complex highlights differences in genetic potential and metabolite synthesis.</title>
        <authorList>
            <person name="Niehaus E.-M."/>
            <person name="Muensterkoetter M."/>
            <person name="Proctor R.H."/>
            <person name="Brown D.W."/>
            <person name="Sharon A."/>
            <person name="Idan Y."/>
            <person name="Oren-Young L."/>
            <person name="Sieber C.M."/>
            <person name="Novak O."/>
            <person name="Pencik A."/>
            <person name="Tarkowska D."/>
            <person name="Hromadova K."/>
            <person name="Freeman S."/>
            <person name="Maymon M."/>
            <person name="Elazar M."/>
            <person name="Youssef S.A."/>
            <person name="El-Shabrawy E.S.M."/>
            <person name="Shalaby A.B.A."/>
            <person name="Houterman P."/>
            <person name="Brock N.L."/>
            <person name="Burkhardt I."/>
            <person name="Tsavkelova E.A."/>
            <person name="Dickschat J.S."/>
            <person name="Galuszka P."/>
            <person name="Gueldener U."/>
            <person name="Tudzynski B."/>
        </authorList>
    </citation>
    <scope>NUCLEOTIDE SEQUENCE [LARGE SCALE GENOMIC DNA]</scope>
    <source>
        <strain evidence="11">MRC7560</strain>
    </source>
</reference>
<dbReference type="SMART" id="SM00066">
    <property type="entry name" value="GAL4"/>
    <property type="match status" value="1"/>
</dbReference>
<dbReference type="InterPro" id="IPR007219">
    <property type="entry name" value="XnlR_reg_dom"/>
</dbReference>
<feature type="compositionally biased region" description="Low complexity" evidence="8">
    <location>
        <begin position="141"/>
        <end position="151"/>
    </location>
</feature>
<feature type="domain" description="Zn(2)-C6 fungal-type" evidence="9">
    <location>
        <begin position="43"/>
        <end position="74"/>
    </location>
</feature>
<accession>A0A1L7TDR8</accession>
<evidence type="ECO:0000256" key="1">
    <source>
        <dbReference type="ARBA" id="ARBA00004123"/>
    </source>
</evidence>
<dbReference type="GO" id="GO:0005634">
    <property type="term" value="C:nucleus"/>
    <property type="evidence" value="ECO:0007669"/>
    <property type="project" value="UniProtKB-SubCell"/>
</dbReference>
<feature type="region of interest" description="Disordered" evidence="8">
    <location>
        <begin position="141"/>
        <end position="179"/>
    </location>
</feature>
<keyword evidence="3" id="KW-0862">Zinc</keyword>
<dbReference type="VEuPathDB" id="FungiDB:FMAN_02819"/>
<dbReference type="GO" id="GO:0003677">
    <property type="term" value="F:DNA binding"/>
    <property type="evidence" value="ECO:0007669"/>
    <property type="project" value="UniProtKB-KW"/>
</dbReference>
<dbReference type="PANTHER" id="PTHR31313">
    <property type="entry name" value="TY1 ENHANCER ACTIVATOR"/>
    <property type="match status" value="1"/>
</dbReference>
<keyword evidence="6" id="KW-0804">Transcription</keyword>
<dbReference type="RefSeq" id="XP_041682110.1">
    <property type="nucleotide sequence ID" value="XM_041831559.1"/>
</dbReference>
<dbReference type="GO" id="GO:0008270">
    <property type="term" value="F:zinc ion binding"/>
    <property type="evidence" value="ECO:0007669"/>
    <property type="project" value="InterPro"/>
</dbReference>
<dbReference type="GeneID" id="65082090"/>
<dbReference type="AlphaFoldDB" id="A0A1L7TDR8"/>
<sequence length="896" mass="100279">MEEPEPKTAVQPGPSTTAQGSTRKKSRRGADSASQKRRCVSTACIACRKRKSKCDGALPSCAACSSVYGTECVYDPNSDHRRKGVYREKVDSMKARNSTLQILIEAILNAEEDDVLGIVQKIRTCNSLDAVAEDIIKLQQQQPLQPQRQQPTIPLANDDSDDYDQSNDNYTTDQPEQGERDLARKMGELRLENGNVRFIGGTSHLIYLSDPTHEGEMEPNFEDYTTGQDPITSWTRVTQDTQLITHLINMYFNWHYPYFTTLSKTLFFQDFLRGKAGVGRGTAYCSSLLVNAMLALGCHFTSVAGAYGTPGDSRTKGDHFFAEAKRLIVENDEYEKPRLVTVQALALMSVREAGCAREAKGWVYSGMSFRMAEDIGLNLDVGQLDKERMSDYEIDARRITFWGCYLFDKCWSNYLGRLPQIPKSSFNVSKFDVFPDEDAESWSPYTDSGFDQSFKQPARTRAIALQMSRLSEISSDLLAFFYHPSHIGRSSGKTVELKKLSELHRRLEEWRKELPREFEPKDGQLPNVLLMHMFFHLQYIHLFRPFLKYSPTSSPLPPHVSPRRICTANAGAISKLLRLYKKLWNLRQICNIAVYMVHSACTIHLLNLPEKTARRDITHGVKHLEEIAEDWLCARRTLSILSVLARKWNCELPEDAAFVLHRADEKYGTYSTSDVPSPHSQAGASPLSDGGLGMKAMGEYSPFPPYNRAQLARPMQQLQQQQPQHQPQRSVTDAMLTSAPVSNSILSQQQGISLNRSNAGFGPEPMGGWGSVPVTSSMPSYQQAFAPINRNSMANAGTSVPPVSNPPTSNRSMRMDGQEWFLNDSARWHQSFEAWQMANNGQDTSVFMFGDSNNQDTPNSSTEGNGNLQADTNDQIAALDGLGASLSRGGWLPGLD</sequence>
<dbReference type="PANTHER" id="PTHR31313:SF81">
    <property type="entry name" value="TY1 ENHANCER ACTIVATOR"/>
    <property type="match status" value="1"/>
</dbReference>
<evidence type="ECO:0000313" key="11">
    <source>
        <dbReference type="Proteomes" id="UP000184255"/>
    </source>
</evidence>
<dbReference type="Gene3D" id="4.10.240.10">
    <property type="entry name" value="Zn(2)-C6 fungal-type DNA-binding domain"/>
    <property type="match status" value="1"/>
</dbReference>
<dbReference type="PROSITE" id="PS50048">
    <property type="entry name" value="ZN2_CY6_FUNGAL_2"/>
    <property type="match status" value="1"/>
</dbReference>
<evidence type="ECO:0000256" key="7">
    <source>
        <dbReference type="ARBA" id="ARBA00023242"/>
    </source>
</evidence>
<dbReference type="EMBL" id="FCQH01000006">
    <property type="protein sequence ID" value="CVK93417.1"/>
    <property type="molecule type" value="Genomic_DNA"/>
</dbReference>
<comment type="caution">
    <text evidence="10">The sequence shown here is derived from an EMBL/GenBank/DDBJ whole genome shotgun (WGS) entry which is preliminary data.</text>
</comment>
<feature type="region of interest" description="Disordered" evidence="8">
    <location>
        <begin position="846"/>
        <end position="874"/>
    </location>
</feature>
<dbReference type="Pfam" id="PF00172">
    <property type="entry name" value="Zn_clus"/>
    <property type="match status" value="1"/>
</dbReference>
<keyword evidence="7" id="KW-0539">Nucleus</keyword>
<keyword evidence="5" id="KW-0238">DNA-binding</keyword>
<evidence type="ECO:0000256" key="6">
    <source>
        <dbReference type="ARBA" id="ARBA00023163"/>
    </source>
</evidence>
<dbReference type="InterPro" id="IPR001138">
    <property type="entry name" value="Zn2Cys6_DnaBD"/>
</dbReference>
<dbReference type="CDD" id="cd12148">
    <property type="entry name" value="fungal_TF_MHR"/>
    <property type="match status" value="1"/>
</dbReference>
<dbReference type="Proteomes" id="UP000184255">
    <property type="component" value="Unassembled WGS sequence"/>
</dbReference>
<evidence type="ECO:0000256" key="3">
    <source>
        <dbReference type="ARBA" id="ARBA00022833"/>
    </source>
</evidence>
<evidence type="ECO:0000259" key="9">
    <source>
        <dbReference type="PROSITE" id="PS50048"/>
    </source>
</evidence>
<evidence type="ECO:0000256" key="8">
    <source>
        <dbReference type="SAM" id="MobiDB-lite"/>
    </source>
</evidence>
<dbReference type="InterPro" id="IPR051615">
    <property type="entry name" value="Transcr_Regulatory_Elem"/>
</dbReference>
<comment type="subcellular location">
    <subcellularLocation>
        <location evidence="1">Nucleus</location>
    </subcellularLocation>
</comment>
<dbReference type="PROSITE" id="PS00463">
    <property type="entry name" value="ZN2_CY6_FUNGAL_1"/>
    <property type="match status" value="1"/>
</dbReference>
<evidence type="ECO:0000313" key="10">
    <source>
        <dbReference type="EMBL" id="CVK93417.1"/>
    </source>
</evidence>
<dbReference type="GO" id="GO:0006351">
    <property type="term" value="P:DNA-templated transcription"/>
    <property type="evidence" value="ECO:0007669"/>
    <property type="project" value="InterPro"/>
</dbReference>
<name>A0A1L7TDR8_FUSMA</name>
<dbReference type="Pfam" id="PF04082">
    <property type="entry name" value="Fungal_trans"/>
    <property type="match status" value="1"/>
</dbReference>
<evidence type="ECO:0000256" key="2">
    <source>
        <dbReference type="ARBA" id="ARBA00022723"/>
    </source>
</evidence>
<organism evidence="10 11">
    <name type="scientific">Fusarium mangiferae</name>
    <name type="common">Mango malformation disease fungus</name>
    <dbReference type="NCBI Taxonomy" id="192010"/>
    <lineage>
        <taxon>Eukaryota</taxon>
        <taxon>Fungi</taxon>
        <taxon>Dikarya</taxon>
        <taxon>Ascomycota</taxon>
        <taxon>Pezizomycotina</taxon>
        <taxon>Sordariomycetes</taxon>
        <taxon>Hypocreomycetidae</taxon>
        <taxon>Hypocreales</taxon>
        <taxon>Nectriaceae</taxon>
        <taxon>Fusarium</taxon>
        <taxon>Fusarium fujikuroi species complex</taxon>
    </lineage>
</organism>
<dbReference type="SUPFAM" id="SSF57701">
    <property type="entry name" value="Zn2/Cys6 DNA-binding domain"/>
    <property type="match status" value="1"/>
</dbReference>
<keyword evidence="4" id="KW-0805">Transcription regulation</keyword>
<keyword evidence="11" id="KW-1185">Reference proteome</keyword>
<dbReference type="GO" id="GO:0000981">
    <property type="term" value="F:DNA-binding transcription factor activity, RNA polymerase II-specific"/>
    <property type="evidence" value="ECO:0007669"/>
    <property type="project" value="InterPro"/>
</dbReference>
<dbReference type="SMART" id="SM00906">
    <property type="entry name" value="Fungal_trans"/>
    <property type="match status" value="1"/>
</dbReference>
<proteinExistence type="predicted"/>
<gene>
    <name evidence="10" type="ORF">FMAN_02819</name>
</gene>
<keyword evidence="2" id="KW-0479">Metal-binding</keyword>
<dbReference type="CDD" id="cd00067">
    <property type="entry name" value="GAL4"/>
    <property type="match status" value="1"/>
</dbReference>
<feature type="region of interest" description="Disordered" evidence="8">
    <location>
        <begin position="1"/>
        <end position="34"/>
    </location>
</feature>